<dbReference type="SUPFAM" id="SSF53448">
    <property type="entry name" value="Nucleotide-diphospho-sugar transferases"/>
    <property type="match status" value="1"/>
</dbReference>
<evidence type="ECO:0000313" key="4">
    <source>
        <dbReference type="Proteomes" id="UP000662783"/>
    </source>
</evidence>
<dbReference type="InterPro" id="IPR005835">
    <property type="entry name" value="NTP_transferase_dom"/>
</dbReference>
<dbReference type="InterPro" id="IPR046342">
    <property type="entry name" value="CBS_dom_sf"/>
</dbReference>
<dbReference type="Gene3D" id="3.90.550.10">
    <property type="entry name" value="Spore Coat Polysaccharide Biosynthesis Protein SpsA, Chain A"/>
    <property type="match status" value="1"/>
</dbReference>
<dbReference type="SUPFAM" id="SSF54631">
    <property type="entry name" value="CBS-domain pair"/>
    <property type="match status" value="1"/>
</dbReference>
<reference evidence="3" key="1">
    <citation type="submission" date="2021-02" db="EMBL/GenBank/DDBJ databases">
        <title>Fulvivirga sp. S481 isolated from sea water.</title>
        <authorList>
            <person name="Bae S.S."/>
            <person name="Baek K."/>
        </authorList>
    </citation>
    <scope>NUCLEOTIDE SEQUENCE</scope>
    <source>
        <strain evidence="3">S481</strain>
    </source>
</reference>
<dbReference type="PANTHER" id="PTHR22572">
    <property type="entry name" value="SUGAR-1-PHOSPHATE GUANYL TRANSFERASE"/>
    <property type="match status" value="1"/>
</dbReference>
<name>A0A974WGL4_9BACT</name>
<dbReference type="CDD" id="cd06426">
    <property type="entry name" value="NTP_transferase_like_2"/>
    <property type="match status" value="1"/>
</dbReference>
<dbReference type="Gene3D" id="3.10.580.10">
    <property type="entry name" value="CBS-domain"/>
    <property type="match status" value="1"/>
</dbReference>
<protein>
    <submittedName>
        <fullName evidence="3">Nucleotidyltransferase family protein</fullName>
    </submittedName>
</protein>
<dbReference type="Proteomes" id="UP000662783">
    <property type="component" value="Chromosome"/>
</dbReference>
<accession>A0A974WGL4</accession>
<dbReference type="Pfam" id="PF00571">
    <property type="entry name" value="CBS"/>
    <property type="match status" value="1"/>
</dbReference>
<feature type="domain" description="Nucleotidyl transferase" evidence="1">
    <location>
        <begin position="121"/>
        <end position="343"/>
    </location>
</feature>
<gene>
    <name evidence="3" type="ORF">JR347_14620</name>
</gene>
<dbReference type="KEGG" id="fuv:JR347_14620"/>
<feature type="domain" description="CBS" evidence="2">
    <location>
        <begin position="15"/>
        <end position="52"/>
    </location>
</feature>
<proteinExistence type="predicted"/>
<evidence type="ECO:0000313" key="3">
    <source>
        <dbReference type="EMBL" id="QSE96817.1"/>
    </source>
</evidence>
<dbReference type="Pfam" id="PF00483">
    <property type="entry name" value="NTP_transferase"/>
    <property type="match status" value="1"/>
</dbReference>
<dbReference type="RefSeq" id="WP_205721331.1">
    <property type="nucleotide sequence ID" value="NZ_CP070608.1"/>
</dbReference>
<keyword evidence="4" id="KW-1185">Reference proteome</keyword>
<sequence>MRNFNDHLILKGSQIREALTRLNTLAMDAILFVVDDQKRLIGSLTDGDVRRGFLKNLSTEDKVEDFIQANPKYVNKNNYSLEQIIDLRENDFRIIPVLNGEHEVVNIINFRFLQSYLPLDAVVMAGGKGSRLKPLTDSVPKPLLKIGNKPIMEYCIERLSKFGVDDFWISLGYLGEQLEEYFGDGKNRGIDIRYIKEDKPLGTIGAVSKIKEFEHDYVLVTNSDILTAIDYEDFFLYFMEQDADMAIATIPYSIDVPYAVLETSDNKIISFSEKPTYTFYSNGGIYLIKAELLKKIPIDTFYNSTDFMQKLLQEGYKVISYPMRQYWLDIGKPKDFEKAQADIKHLNL</sequence>
<dbReference type="AlphaFoldDB" id="A0A974WGL4"/>
<dbReference type="InterPro" id="IPR029044">
    <property type="entry name" value="Nucleotide-diphossugar_trans"/>
</dbReference>
<evidence type="ECO:0000259" key="2">
    <source>
        <dbReference type="Pfam" id="PF00571"/>
    </source>
</evidence>
<evidence type="ECO:0000259" key="1">
    <source>
        <dbReference type="Pfam" id="PF00483"/>
    </source>
</evidence>
<dbReference type="InterPro" id="IPR050486">
    <property type="entry name" value="Mannose-1P_guanyltransferase"/>
</dbReference>
<organism evidence="3 4">
    <name type="scientific">Fulvivirga lutea</name>
    <dbReference type="NCBI Taxonomy" id="2810512"/>
    <lineage>
        <taxon>Bacteria</taxon>
        <taxon>Pseudomonadati</taxon>
        <taxon>Bacteroidota</taxon>
        <taxon>Cytophagia</taxon>
        <taxon>Cytophagales</taxon>
        <taxon>Fulvivirgaceae</taxon>
        <taxon>Fulvivirga</taxon>
    </lineage>
</organism>
<dbReference type="InterPro" id="IPR000644">
    <property type="entry name" value="CBS_dom"/>
</dbReference>
<dbReference type="EMBL" id="CP070608">
    <property type="protein sequence ID" value="QSE96817.1"/>
    <property type="molecule type" value="Genomic_DNA"/>
</dbReference>